<feature type="region of interest" description="Disordered" evidence="5">
    <location>
        <begin position="1"/>
        <end position="25"/>
    </location>
</feature>
<evidence type="ECO:0000256" key="1">
    <source>
        <dbReference type="ARBA" id="ARBA00023015"/>
    </source>
</evidence>
<keyword evidence="1" id="KW-0805">Transcription regulation</keyword>
<dbReference type="CDD" id="cd07377">
    <property type="entry name" value="WHTH_GntR"/>
    <property type="match status" value="1"/>
</dbReference>
<dbReference type="InterPro" id="IPR004111">
    <property type="entry name" value="Repressor_TetR_C"/>
</dbReference>
<keyword evidence="3" id="KW-0804">Transcription</keyword>
<feature type="domain" description="HTH tetR-type" evidence="7">
    <location>
        <begin position="105"/>
        <end position="165"/>
    </location>
</feature>
<dbReference type="SUPFAM" id="SSF46689">
    <property type="entry name" value="Homeodomain-like"/>
    <property type="match status" value="1"/>
</dbReference>
<feature type="domain" description="HTH gntR-type" evidence="6">
    <location>
        <begin position="24"/>
        <end position="91"/>
    </location>
</feature>
<evidence type="ECO:0000313" key="9">
    <source>
        <dbReference type="Proteomes" id="UP001199469"/>
    </source>
</evidence>
<dbReference type="Pfam" id="PF00392">
    <property type="entry name" value="GntR"/>
    <property type="match status" value="1"/>
</dbReference>
<dbReference type="InterPro" id="IPR009057">
    <property type="entry name" value="Homeodomain-like_sf"/>
</dbReference>
<evidence type="ECO:0000256" key="2">
    <source>
        <dbReference type="ARBA" id="ARBA00023125"/>
    </source>
</evidence>
<evidence type="ECO:0000259" key="7">
    <source>
        <dbReference type="PROSITE" id="PS50977"/>
    </source>
</evidence>
<comment type="caution">
    <text evidence="8">The sequence shown here is derived from an EMBL/GenBank/DDBJ whole genome shotgun (WGS) entry which is preliminary data.</text>
</comment>
<evidence type="ECO:0000259" key="6">
    <source>
        <dbReference type="PROSITE" id="PS50949"/>
    </source>
</evidence>
<keyword evidence="2 4" id="KW-0238">DNA-binding</keyword>
<organism evidence="8 9">
    <name type="scientific">Actinomycetospora endophytica</name>
    <dbReference type="NCBI Taxonomy" id="2291215"/>
    <lineage>
        <taxon>Bacteria</taxon>
        <taxon>Bacillati</taxon>
        <taxon>Actinomycetota</taxon>
        <taxon>Actinomycetes</taxon>
        <taxon>Pseudonocardiales</taxon>
        <taxon>Pseudonocardiaceae</taxon>
        <taxon>Actinomycetospora</taxon>
    </lineage>
</organism>
<keyword evidence="9" id="KW-1185">Reference proteome</keyword>
<evidence type="ECO:0000256" key="3">
    <source>
        <dbReference type="ARBA" id="ARBA00023163"/>
    </source>
</evidence>
<dbReference type="PROSITE" id="PS50977">
    <property type="entry name" value="HTH_TETR_2"/>
    <property type="match status" value="1"/>
</dbReference>
<dbReference type="Pfam" id="PF02909">
    <property type="entry name" value="TetR_C_1"/>
    <property type="match status" value="1"/>
</dbReference>
<accession>A0ABS8P1T9</accession>
<reference evidence="8 9" key="1">
    <citation type="submission" date="2021-11" db="EMBL/GenBank/DDBJ databases">
        <title>Draft genome sequence of Actinomycetospora sp. SF1 isolated from the rhizosphere soil.</title>
        <authorList>
            <person name="Duangmal K."/>
            <person name="Chantavorakit T."/>
        </authorList>
    </citation>
    <scope>NUCLEOTIDE SEQUENCE [LARGE SCALE GENOMIC DNA]</scope>
    <source>
        <strain evidence="8 9">TBRC 5722</strain>
    </source>
</reference>
<feature type="DNA-binding region" description="H-T-H motif" evidence="4">
    <location>
        <begin position="128"/>
        <end position="147"/>
    </location>
</feature>
<dbReference type="InterPro" id="IPR036390">
    <property type="entry name" value="WH_DNA-bd_sf"/>
</dbReference>
<dbReference type="InterPro" id="IPR036388">
    <property type="entry name" value="WH-like_DNA-bd_sf"/>
</dbReference>
<dbReference type="SUPFAM" id="SSF46785">
    <property type="entry name" value="Winged helix' DNA-binding domain"/>
    <property type="match status" value="1"/>
</dbReference>
<dbReference type="PROSITE" id="PS50949">
    <property type="entry name" value="HTH_GNTR"/>
    <property type="match status" value="1"/>
</dbReference>
<dbReference type="Gene3D" id="1.10.10.10">
    <property type="entry name" value="Winged helix-like DNA-binding domain superfamily/Winged helix DNA-binding domain"/>
    <property type="match status" value="1"/>
</dbReference>
<dbReference type="Proteomes" id="UP001199469">
    <property type="component" value="Unassembled WGS sequence"/>
</dbReference>
<gene>
    <name evidence="8" type="ORF">LQ327_02270</name>
</gene>
<dbReference type="SUPFAM" id="SSF48498">
    <property type="entry name" value="Tetracyclin repressor-like, C-terminal domain"/>
    <property type="match status" value="1"/>
</dbReference>
<dbReference type="PANTHER" id="PTHR44846">
    <property type="entry name" value="MANNOSYL-D-GLYCERATE TRANSPORT/METABOLISM SYSTEM REPRESSOR MNGR-RELATED"/>
    <property type="match status" value="1"/>
</dbReference>
<dbReference type="RefSeq" id="WP_230729906.1">
    <property type="nucleotide sequence ID" value="NZ_JAJNDB010000001.1"/>
</dbReference>
<evidence type="ECO:0000256" key="4">
    <source>
        <dbReference type="PROSITE-ProRule" id="PRU00335"/>
    </source>
</evidence>
<evidence type="ECO:0000256" key="5">
    <source>
        <dbReference type="SAM" id="MobiDB-lite"/>
    </source>
</evidence>
<dbReference type="SMART" id="SM00345">
    <property type="entry name" value="HTH_GNTR"/>
    <property type="match status" value="1"/>
</dbReference>
<proteinExistence type="predicted"/>
<dbReference type="Gene3D" id="1.10.10.60">
    <property type="entry name" value="Homeodomain-like"/>
    <property type="match status" value="1"/>
</dbReference>
<dbReference type="InterPro" id="IPR050679">
    <property type="entry name" value="Bact_HTH_transcr_reg"/>
</dbReference>
<protein>
    <submittedName>
        <fullName evidence="8">GntR family transcriptional regulator</fullName>
    </submittedName>
</protein>
<dbReference type="EMBL" id="JAJNDB010000001">
    <property type="protein sequence ID" value="MCD2192220.1"/>
    <property type="molecule type" value="Genomic_DNA"/>
</dbReference>
<dbReference type="InterPro" id="IPR000524">
    <property type="entry name" value="Tscrpt_reg_HTH_GntR"/>
</dbReference>
<evidence type="ECO:0000313" key="8">
    <source>
        <dbReference type="EMBL" id="MCD2192220.1"/>
    </source>
</evidence>
<dbReference type="InterPro" id="IPR036271">
    <property type="entry name" value="Tet_transcr_reg_TetR-rel_C_sf"/>
</dbReference>
<name>A0ABS8P1T9_9PSEU</name>
<dbReference type="InterPro" id="IPR001647">
    <property type="entry name" value="HTH_TetR"/>
</dbReference>
<sequence length="318" mass="33749">MAREDSVWQDSGGPGDGEGGPDDDVPFRRVAAALRERIAAGMSPGDRVPSVRALVGEFGVASATASRAVALLRDEGLVETLPRVGTVVAARPVRRRPARRAAGAAPDREAVVALAVDLADADGLAGVSMRRIAGELGLATMSLYGAVRGKDDLVGAMLDHVFAAEPEPDLGPAAGWRERLRAGARRQWAVYGRHPWAARAISLHRPQPLPALFALAEWDLSALELVEPDPERRLDLHIVLVGYVRGMAITLAAEREAEADTGLDADSWTDRDPGVNRALARHAGPALHRVGPYAYDLERVFATGLDRLLDGIGSAGLT</sequence>
<dbReference type="PANTHER" id="PTHR44846:SF17">
    <property type="entry name" value="GNTR-FAMILY TRANSCRIPTIONAL REGULATOR"/>
    <property type="match status" value="1"/>
</dbReference>
<dbReference type="Gene3D" id="1.10.357.10">
    <property type="entry name" value="Tetracycline Repressor, domain 2"/>
    <property type="match status" value="1"/>
</dbReference>